<dbReference type="PROSITE" id="PS00059">
    <property type="entry name" value="ADH_ZINC"/>
    <property type="match status" value="1"/>
</dbReference>
<dbReference type="CDD" id="cd05283">
    <property type="entry name" value="CAD1"/>
    <property type="match status" value="1"/>
</dbReference>
<feature type="domain" description="Enoyl reductase (ER)" evidence="6">
    <location>
        <begin position="11"/>
        <end position="341"/>
    </location>
</feature>
<keyword evidence="2 5" id="KW-0479">Metal-binding</keyword>
<comment type="cofactor">
    <cofactor evidence="1 5">
        <name>Zn(2+)</name>
        <dbReference type="ChEBI" id="CHEBI:29105"/>
    </cofactor>
</comment>
<dbReference type="InterPro" id="IPR002328">
    <property type="entry name" value="ADH_Zn_CS"/>
</dbReference>
<evidence type="ECO:0000256" key="1">
    <source>
        <dbReference type="ARBA" id="ARBA00001947"/>
    </source>
</evidence>
<dbReference type="InterPro" id="IPR036291">
    <property type="entry name" value="NAD(P)-bd_dom_sf"/>
</dbReference>
<evidence type="ECO:0000256" key="2">
    <source>
        <dbReference type="ARBA" id="ARBA00022723"/>
    </source>
</evidence>
<accession>A0A2X4W7H2</accession>
<evidence type="ECO:0000256" key="3">
    <source>
        <dbReference type="ARBA" id="ARBA00022833"/>
    </source>
</evidence>
<gene>
    <name evidence="7" type="primary">adhA</name>
    <name evidence="7" type="ORF">NCTC4824_00968</name>
</gene>
<dbReference type="InterPro" id="IPR013154">
    <property type="entry name" value="ADH-like_N"/>
</dbReference>
<evidence type="ECO:0000256" key="5">
    <source>
        <dbReference type="RuleBase" id="RU361277"/>
    </source>
</evidence>
<dbReference type="InterPro" id="IPR013149">
    <property type="entry name" value="ADH-like_C"/>
</dbReference>
<evidence type="ECO:0000313" key="7">
    <source>
        <dbReference type="EMBL" id="SQI53580.1"/>
    </source>
</evidence>
<keyword evidence="8" id="KW-1185">Reference proteome</keyword>
<dbReference type="SUPFAM" id="SSF50129">
    <property type="entry name" value="GroES-like"/>
    <property type="match status" value="1"/>
</dbReference>
<comment type="similarity">
    <text evidence="5">Belongs to the zinc-containing alcohol dehydrogenase family.</text>
</comment>
<dbReference type="STRING" id="1348624.GCA_001591545_00068"/>
<dbReference type="GO" id="GO:0008106">
    <property type="term" value="F:alcohol dehydrogenase (NADP+) activity"/>
    <property type="evidence" value="ECO:0007669"/>
    <property type="project" value="UniProtKB-EC"/>
</dbReference>
<dbReference type="SUPFAM" id="SSF51735">
    <property type="entry name" value="NAD(P)-binding Rossmann-fold domains"/>
    <property type="match status" value="1"/>
</dbReference>
<evidence type="ECO:0000259" key="6">
    <source>
        <dbReference type="SMART" id="SM00829"/>
    </source>
</evidence>
<dbReference type="EC" id="1.1.1.2" evidence="7"/>
<dbReference type="InterPro" id="IPR011032">
    <property type="entry name" value="GroES-like_sf"/>
</dbReference>
<reference evidence="7 8" key="1">
    <citation type="submission" date="2018-06" db="EMBL/GenBank/DDBJ databases">
        <authorList>
            <consortium name="Pathogen Informatics"/>
            <person name="Doyle S."/>
        </authorList>
    </citation>
    <scope>NUCLEOTIDE SEQUENCE [LARGE SCALE GENOMIC DNA]</scope>
    <source>
        <strain evidence="7 8">NCTC4824</strain>
    </source>
</reference>
<dbReference type="Pfam" id="PF08240">
    <property type="entry name" value="ADH_N"/>
    <property type="match status" value="1"/>
</dbReference>
<dbReference type="KEGG" id="blen:NCTC4824_00968"/>
<dbReference type="PANTHER" id="PTHR42683">
    <property type="entry name" value="ALDEHYDE REDUCTASE"/>
    <property type="match status" value="1"/>
</dbReference>
<name>A0A2X4W7H2_LEDLE</name>
<dbReference type="Pfam" id="PF00107">
    <property type="entry name" value="ADH_zinc_N"/>
    <property type="match status" value="1"/>
</dbReference>
<sequence>MITAKARAVDGPDKTFRAAEINRRDLDSFDVLIEIKYAGICHSDIHTAHGEWGPVNYPLVPGHEIAGIVTDVGPRVTKYKVGDRVGVGCMVDSCGKCENCRKGEEQYCLKGKVDTYAGVDKYGEPTQGGYSTHIVVTEDFVVSIPEKISLDVAAPLLCAGITTYSPLSHWGAGQGKRVAVVGMGGLGHMAVQIAHAMGAEVTVLSQTLGKKEDGLQFGADYYYATSEQETFTKLSGYFDLIINTVSAKIDIDAYFSLLTLDGTLVNVGAPAEPLSLNVMSLIGHRRSFAGSMIGGIRETQEMLDFCAKHNIVPKIEVISADQIDEAYKRVLVSDVKYRFVIDISTM</sequence>
<protein>
    <submittedName>
        <fullName evidence="7">NADP-dependent alcohol dehydrogenase</fullName>
        <ecNumber evidence="7">1.1.1.2</ecNumber>
    </submittedName>
</protein>
<dbReference type="GO" id="GO:0008270">
    <property type="term" value="F:zinc ion binding"/>
    <property type="evidence" value="ECO:0007669"/>
    <property type="project" value="InterPro"/>
</dbReference>
<dbReference type="SMART" id="SM00829">
    <property type="entry name" value="PKS_ER"/>
    <property type="match status" value="1"/>
</dbReference>
<organism evidence="7 8">
    <name type="scientific">Lederbergia lenta</name>
    <name type="common">Bacillus lentus</name>
    <dbReference type="NCBI Taxonomy" id="1467"/>
    <lineage>
        <taxon>Bacteria</taxon>
        <taxon>Bacillati</taxon>
        <taxon>Bacillota</taxon>
        <taxon>Bacilli</taxon>
        <taxon>Bacillales</taxon>
        <taxon>Bacillaceae</taxon>
        <taxon>Lederbergia</taxon>
    </lineage>
</organism>
<keyword evidence="4 7" id="KW-0560">Oxidoreductase</keyword>
<dbReference type="AlphaFoldDB" id="A0A2X4W7H2"/>
<keyword evidence="3 5" id="KW-0862">Zinc</keyword>
<evidence type="ECO:0000256" key="4">
    <source>
        <dbReference type="ARBA" id="ARBA00023002"/>
    </source>
</evidence>
<dbReference type="Proteomes" id="UP000249134">
    <property type="component" value="Chromosome 1"/>
</dbReference>
<dbReference type="Gene3D" id="3.90.180.10">
    <property type="entry name" value="Medium-chain alcohol dehydrogenases, catalytic domain"/>
    <property type="match status" value="1"/>
</dbReference>
<dbReference type="InterPro" id="IPR020843">
    <property type="entry name" value="ER"/>
</dbReference>
<dbReference type="FunFam" id="3.40.50.720:FF:000022">
    <property type="entry name" value="Cinnamyl alcohol dehydrogenase"/>
    <property type="match status" value="1"/>
</dbReference>
<evidence type="ECO:0000313" key="8">
    <source>
        <dbReference type="Proteomes" id="UP000249134"/>
    </source>
</evidence>
<dbReference type="InterPro" id="IPR047109">
    <property type="entry name" value="CAD-like"/>
</dbReference>
<proteinExistence type="inferred from homology"/>
<dbReference type="Gene3D" id="3.40.50.720">
    <property type="entry name" value="NAD(P)-binding Rossmann-like Domain"/>
    <property type="match status" value="1"/>
</dbReference>
<dbReference type="EMBL" id="LS483476">
    <property type="protein sequence ID" value="SQI53580.1"/>
    <property type="molecule type" value="Genomic_DNA"/>
</dbReference>
<dbReference type="RefSeq" id="WP_066135815.1">
    <property type="nucleotide sequence ID" value="NZ_CBCSGM010000001.1"/>
</dbReference>